<sequence length="97" mass="10830">MKLAAAAILSLVATATYASPAAYSENQVSAEYSAANAPVTVHLEKRTGDRPGFIERIEEIQNSVNHNHHRQGHQDHNKTHNKDRLIQEMTIENNKDN</sequence>
<evidence type="ECO:0000313" key="4">
    <source>
        <dbReference type="Proteomes" id="UP001648503"/>
    </source>
</evidence>
<proteinExistence type="predicted"/>
<feature type="chain" id="PRO_5045796134" evidence="2">
    <location>
        <begin position="19"/>
        <end position="97"/>
    </location>
</feature>
<protein>
    <submittedName>
        <fullName evidence="3">Uncharacterized protein</fullName>
    </submittedName>
</protein>
<feature type="region of interest" description="Disordered" evidence="1">
    <location>
        <begin position="65"/>
        <end position="97"/>
    </location>
</feature>
<feature type="signal peptide" evidence="2">
    <location>
        <begin position="1"/>
        <end position="18"/>
    </location>
</feature>
<name>A0ABQ8F379_9FUNG</name>
<accession>A0ABQ8F379</accession>
<evidence type="ECO:0000256" key="1">
    <source>
        <dbReference type="SAM" id="MobiDB-lite"/>
    </source>
</evidence>
<keyword evidence="2" id="KW-0732">Signal</keyword>
<dbReference type="EMBL" id="JAFCIX010000412">
    <property type="protein sequence ID" value="KAH6591319.1"/>
    <property type="molecule type" value="Genomic_DNA"/>
</dbReference>
<evidence type="ECO:0000313" key="3">
    <source>
        <dbReference type="EMBL" id="KAH6591319.1"/>
    </source>
</evidence>
<gene>
    <name evidence="3" type="ORF">BASA50_008763</name>
</gene>
<feature type="compositionally biased region" description="Basic and acidic residues" evidence="1">
    <location>
        <begin position="72"/>
        <end position="86"/>
    </location>
</feature>
<keyword evidence="4" id="KW-1185">Reference proteome</keyword>
<evidence type="ECO:0000256" key="2">
    <source>
        <dbReference type="SAM" id="SignalP"/>
    </source>
</evidence>
<dbReference type="Proteomes" id="UP001648503">
    <property type="component" value="Unassembled WGS sequence"/>
</dbReference>
<comment type="caution">
    <text evidence="3">The sequence shown here is derived from an EMBL/GenBank/DDBJ whole genome shotgun (WGS) entry which is preliminary data.</text>
</comment>
<organism evidence="3 4">
    <name type="scientific">Batrachochytrium salamandrivorans</name>
    <dbReference type="NCBI Taxonomy" id="1357716"/>
    <lineage>
        <taxon>Eukaryota</taxon>
        <taxon>Fungi</taxon>
        <taxon>Fungi incertae sedis</taxon>
        <taxon>Chytridiomycota</taxon>
        <taxon>Chytridiomycota incertae sedis</taxon>
        <taxon>Chytridiomycetes</taxon>
        <taxon>Rhizophydiales</taxon>
        <taxon>Rhizophydiales incertae sedis</taxon>
        <taxon>Batrachochytrium</taxon>
    </lineage>
</organism>
<reference evidence="3 4" key="1">
    <citation type="submission" date="2021-02" db="EMBL/GenBank/DDBJ databases">
        <title>Variation within the Batrachochytrium salamandrivorans European outbreak.</title>
        <authorList>
            <person name="Kelly M."/>
            <person name="Pasmans F."/>
            <person name="Shea T.P."/>
            <person name="Munoz J.F."/>
            <person name="Carranza S."/>
            <person name="Cuomo C.A."/>
            <person name="Martel A."/>
        </authorList>
    </citation>
    <scope>NUCLEOTIDE SEQUENCE [LARGE SCALE GENOMIC DNA]</scope>
    <source>
        <strain evidence="3 4">AMFP18/2</strain>
    </source>
</reference>